<evidence type="ECO:0000313" key="1">
    <source>
        <dbReference type="EMBL" id="SQA94507.1"/>
    </source>
</evidence>
<organism evidence="1 2">
    <name type="scientific">Capnocytophaga ochracea</name>
    <dbReference type="NCBI Taxonomy" id="1018"/>
    <lineage>
        <taxon>Bacteria</taxon>
        <taxon>Pseudomonadati</taxon>
        <taxon>Bacteroidota</taxon>
        <taxon>Flavobacteriia</taxon>
        <taxon>Flavobacteriales</taxon>
        <taxon>Flavobacteriaceae</taxon>
        <taxon>Capnocytophaga</taxon>
    </lineage>
</organism>
<dbReference type="AlphaFoldDB" id="A0A2X2SW51"/>
<protein>
    <submittedName>
        <fullName evidence="1">Uncharacterized protein</fullName>
    </submittedName>
</protein>
<reference evidence="1 2" key="1">
    <citation type="submission" date="2018-06" db="EMBL/GenBank/DDBJ databases">
        <authorList>
            <consortium name="Pathogen Informatics"/>
            <person name="Doyle S."/>
        </authorList>
    </citation>
    <scope>NUCLEOTIDE SEQUENCE [LARGE SCALE GENOMIC DNA]</scope>
    <source>
        <strain evidence="1 2">NCTC11545</strain>
    </source>
</reference>
<evidence type="ECO:0000313" key="2">
    <source>
        <dbReference type="Proteomes" id="UP000250169"/>
    </source>
</evidence>
<accession>A0A2X2SW51</accession>
<name>A0A2X2SW51_CAPOC</name>
<dbReference type="EMBL" id="UAVS01000006">
    <property type="protein sequence ID" value="SQA94507.1"/>
    <property type="molecule type" value="Genomic_DNA"/>
</dbReference>
<sequence>MNVALVPTQSGQNLQEAIAKVQQIYEKVGVTLHITTEKPFDISDQLKNGTLPTENEFGDLSTYSPEQNAVIAKFTTNRKPKENTYYIFLVNDGTGDHGYMRLGGQYGFVYLSPTLSQGEGVARTIAHELGHGIFKLEHPFKGKNADKGKTSALMDYNEGQDFFYCDWKQINDPKVKLYAFQGQSEGKNVGEGQAHYVCIDDNLRKILYDKGYHFYNINGEPIELSSQDFTVAFMGEEEGTYYGRLGMVNHRGVYHSYAILNKNPQGYYINSYSKSKFVPKKGSKEKAVWVRINNKGEYLIENSDKTISVKGKTEIVDCLSFITIKSAEQKLSNSLLEEGISEETIKLFLGKGLSADSAEYKEIESFAKYLSTILKGKKWGFLYKSKNDYKEHYGESLFLNVLKDKKIFSEKAFKESFVIRLSEKDKPYYIKDVDLLISNFDPWEGIPEYYNAYSFDYTTFNIPNLDSEQVIDELLNTLEIVLNSSLDACPKCLTQEQKETLEAFIAKRRTKEGKKFILTNKLKERNNFIAAFQLLGAYDRYYYSIKDLEKRSFLADNNWLGEISRREKAGQASAIDIQGGHSQYVAYYGTTSAFFLGFQYFKMYGDLLDLAITNKAINESQRILSKNFKKVWGKGIGNVNVGKTLTEASSIGKYTKEAIAKEKGFTDILPNLLKKEGLTMDDFHYMMQKHANALTPNEIKKLTRIRKAIPKPDENTLMQKVITEDMANKYLDGTYNTIGGSVARAVDTKHLKTIEDYYYGLRLDYEKTLFSTGDKYYYTIRFKTKKLDNLVIPIDSRFTSEYPFTRNGFTSGNNGRLGIPEYVFEKGIFVKPTEGSEIWRIKPDGTEELIAIFEKEQEKFVRIKK</sequence>
<gene>
    <name evidence="1" type="ORF">NCTC11545_01697</name>
</gene>
<dbReference type="Proteomes" id="UP000250169">
    <property type="component" value="Unassembled WGS sequence"/>
</dbReference>
<dbReference type="SUPFAM" id="SSF55486">
    <property type="entry name" value="Metalloproteases ('zincins'), catalytic domain"/>
    <property type="match status" value="1"/>
</dbReference>
<proteinExistence type="predicted"/>